<dbReference type="InterPro" id="IPR003362">
    <property type="entry name" value="Bact_transf"/>
</dbReference>
<dbReference type="Pfam" id="PF02397">
    <property type="entry name" value="Bac_transf"/>
    <property type="match status" value="1"/>
</dbReference>
<evidence type="ECO:0000256" key="7">
    <source>
        <dbReference type="SAM" id="Phobius"/>
    </source>
</evidence>
<sequence length="483" mass="56200">MNTNGNYYENRLRKRESFKRLINIGLSMICLLLEISLFAYMWQFHFQFQLVDPLQKIWYRGFLLENGIYSAILIFFSVTYGGMRLGYMKNTEIIFSQVFATLMADVLIYAELCMMARSIFPADMFLLMVFLQIIAVIIYANIANKIYRTAFPPRELLLIHGDRPIEDIVNKFESRKDKYKITKCEHIKKGTTELCREILDNYRNGEINAVVIWDINEKDRNIILKFCYAHSIRVYVMPKISDVILVGSEELHVFDTPILLTREYSLSMEQRFIKRSIDVICSLILLVVTSPLMLLTALAIKLYDGGPVLYKQVRCTTGQREFYIMKFRSMRTDAEKDGVARLAQKGDKRITPVGKVIRKCRLDELPQLINILRGDMSFIGPRPERPEIIAQYMEVMPEFAFRMKVKAGLAGFAQVYGKYNTSPYDKLKLDLTYIENYSVWLDLKLMLLTLKVLFWPDSTEGVESEQVTAFKATYDGRAEKDDD</sequence>
<gene>
    <name evidence="9" type="ORF">LKD75_09950</name>
</gene>
<dbReference type="GO" id="GO:0016780">
    <property type="term" value="F:phosphotransferase activity, for other substituted phosphate groups"/>
    <property type="evidence" value="ECO:0007669"/>
    <property type="project" value="TreeGrafter"/>
</dbReference>
<dbReference type="AlphaFoldDB" id="A0AAE3A4C5"/>
<evidence type="ECO:0000256" key="1">
    <source>
        <dbReference type="ARBA" id="ARBA00004141"/>
    </source>
</evidence>
<keyword evidence="4 7" id="KW-0812">Transmembrane</keyword>
<dbReference type="GO" id="GO:0016020">
    <property type="term" value="C:membrane"/>
    <property type="evidence" value="ECO:0007669"/>
    <property type="project" value="UniProtKB-SubCell"/>
</dbReference>
<keyword evidence="6 7" id="KW-0472">Membrane</keyword>
<keyword evidence="10" id="KW-1185">Reference proteome</keyword>
<accession>A0AAE3A4C5</accession>
<evidence type="ECO:0000313" key="10">
    <source>
        <dbReference type="Proteomes" id="UP001197795"/>
    </source>
</evidence>
<dbReference type="InterPro" id="IPR017475">
    <property type="entry name" value="EPS_sugar_tfrase"/>
</dbReference>
<dbReference type="PANTHER" id="PTHR30576:SF0">
    <property type="entry name" value="UNDECAPRENYL-PHOSPHATE N-ACETYLGALACTOSAMINYL 1-PHOSPHATE TRANSFERASE-RELATED"/>
    <property type="match status" value="1"/>
</dbReference>
<feature type="transmembrane region" description="Helical" evidence="7">
    <location>
        <begin position="21"/>
        <end position="42"/>
    </location>
</feature>
<proteinExistence type="inferred from homology"/>
<evidence type="ECO:0000313" key="9">
    <source>
        <dbReference type="EMBL" id="MCC2119905.1"/>
    </source>
</evidence>
<evidence type="ECO:0000256" key="3">
    <source>
        <dbReference type="ARBA" id="ARBA00022679"/>
    </source>
</evidence>
<feature type="transmembrane region" description="Helical" evidence="7">
    <location>
        <begin position="62"/>
        <end position="81"/>
    </location>
</feature>
<protein>
    <submittedName>
        <fullName evidence="9">Exopolysaccharide biosynthesis polyprenyl glycosylphosphotransferase</fullName>
    </submittedName>
</protein>
<comment type="subcellular location">
    <subcellularLocation>
        <location evidence="1">Membrane</location>
        <topology evidence="1">Multi-pass membrane protein</topology>
    </subcellularLocation>
</comment>
<dbReference type="EMBL" id="JAJEPV010000022">
    <property type="protein sequence ID" value="MCC2119905.1"/>
    <property type="molecule type" value="Genomic_DNA"/>
</dbReference>
<dbReference type="RefSeq" id="WP_022311941.1">
    <property type="nucleotide sequence ID" value="NZ_JAJEPV010000022.1"/>
</dbReference>
<feature type="domain" description="Bacterial sugar transferase" evidence="8">
    <location>
        <begin position="274"/>
        <end position="454"/>
    </location>
</feature>
<evidence type="ECO:0000256" key="4">
    <source>
        <dbReference type="ARBA" id="ARBA00022692"/>
    </source>
</evidence>
<keyword evidence="5 7" id="KW-1133">Transmembrane helix</keyword>
<dbReference type="Proteomes" id="UP001197795">
    <property type="component" value="Unassembled WGS sequence"/>
</dbReference>
<name>A0AAE3A4C5_9FIRM</name>
<evidence type="ECO:0000256" key="2">
    <source>
        <dbReference type="ARBA" id="ARBA00006464"/>
    </source>
</evidence>
<keyword evidence="3" id="KW-0808">Transferase</keyword>
<feature type="transmembrane region" description="Helical" evidence="7">
    <location>
        <begin position="277"/>
        <end position="300"/>
    </location>
</feature>
<comment type="caution">
    <text evidence="9">The sequence shown here is derived from an EMBL/GenBank/DDBJ whole genome shotgun (WGS) entry which is preliminary data.</text>
</comment>
<feature type="transmembrane region" description="Helical" evidence="7">
    <location>
        <begin position="93"/>
        <end position="112"/>
    </location>
</feature>
<dbReference type="PANTHER" id="PTHR30576">
    <property type="entry name" value="COLANIC BIOSYNTHESIS UDP-GLUCOSE LIPID CARRIER TRANSFERASE"/>
    <property type="match status" value="1"/>
</dbReference>
<reference evidence="9 10" key="1">
    <citation type="submission" date="2021-10" db="EMBL/GenBank/DDBJ databases">
        <title>Anaerobic single-cell dispensing facilitates the cultivation of human gut bacteria.</title>
        <authorList>
            <person name="Afrizal A."/>
        </authorList>
    </citation>
    <scope>NUCLEOTIDE SEQUENCE [LARGE SCALE GENOMIC DNA]</scope>
    <source>
        <strain evidence="9 10">CLA-AA-H273</strain>
    </source>
</reference>
<feature type="transmembrane region" description="Helical" evidence="7">
    <location>
        <begin position="124"/>
        <end position="142"/>
    </location>
</feature>
<evidence type="ECO:0000256" key="6">
    <source>
        <dbReference type="ARBA" id="ARBA00023136"/>
    </source>
</evidence>
<comment type="similarity">
    <text evidence="2">Belongs to the bacterial sugar transferase family.</text>
</comment>
<evidence type="ECO:0000259" key="8">
    <source>
        <dbReference type="Pfam" id="PF02397"/>
    </source>
</evidence>
<organism evidence="9 10">
    <name type="scientific">Waltera acetigignens</name>
    <dbReference type="NCBI Taxonomy" id="2981769"/>
    <lineage>
        <taxon>Bacteria</taxon>
        <taxon>Bacillati</taxon>
        <taxon>Bacillota</taxon>
        <taxon>Clostridia</taxon>
        <taxon>Lachnospirales</taxon>
        <taxon>Lachnospiraceae</taxon>
        <taxon>Waltera</taxon>
    </lineage>
</organism>
<dbReference type="NCBIfam" id="TIGR03025">
    <property type="entry name" value="EPS_sugtrans"/>
    <property type="match status" value="1"/>
</dbReference>
<evidence type="ECO:0000256" key="5">
    <source>
        <dbReference type="ARBA" id="ARBA00022989"/>
    </source>
</evidence>